<evidence type="ECO:0000313" key="3">
    <source>
        <dbReference type="Proteomes" id="UP000289738"/>
    </source>
</evidence>
<dbReference type="EMBL" id="SDMP01000004">
    <property type="protein sequence ID" value="RYR62807.1"/>
    <property type="molecule type" value="Genomic_DNA"/>
</dbReference>
<organism evidence="2 3">
    <name type="scientific">Arachis hypogaea</name>
    <name type="common">Peanut</name>
    <dbReference type="NCBI Taxonomy" id="3818"/>
    <lineage>
        <taxon>Eukaryota</taxon>
        <taxon>Viridiplantae</taxon>
        <taxon>Streptophyta</taxon>
        <taxon>Embryophyta</taxon>
        <taxon>Tracheophyta</taxon>
        <taxon>Spermatophyta</taxon>
        <taxon>Magnoliopsida</taxon>
        <taxon>eudicotyledons</taxon>
        <taxon>Gunneridae</taxon>
        <taxon>Pentapetalae</taxon>
        <taxon>rosids</taxon>
        <taxon>fabids</taxon>
        <taxon>Fabales</taxon>
        <taxon>Fabaceae</taxon>
        <taxon>Papilionoideae</taxon>
        <taxon>50 kb inversion clade</taxon>
        <taxon>dalbergioids sensu lato</taxon>
        <taxon>Dalbergieae</taxon>
        <taxon>Pterocarpus clade</taxon>
        <taxon>Arachis</taxon>
    </lineage>
</organism>
<keyword evidence="3" id="KW-1185">Reference proteome</keyword>
<gene>
    <name evidence="2" type="ORF">Ahy_A04g020562</name>
</gene>
<proteinExistence type="predicted"/>
<comment type="caution">
    <text evidence="2">The sequence shown here is derived from an EMBL/GenBank/DDBJ whole genome shotgun (WGS) entry which is preliminary data.</text>
</comment>
<name>A0A445DHX1_ARAHY</name>
<protein>
    <submittedName>
        <fullName evidence="2">Uncharacterized protein</fullName>
    </submittedName>
</protein>
<accession>A0A445DHX1</accession>
<feature type="compositionally biased region" description="Polar residues" evidence="1">
    <location>
        <begin position="45"/>
        <end position="55"/>
    </location>
</feature>
<evidence type="ECO:0000256" key="1">
    <source>
        <dbReference type="SAM" id="MobiDB-lite"/>
    </source>
</evidence>
<sequence>MLYRVVNPETFKRISKFKTAKEMWDEIHREVANVKMKSATPPQPNNMAPNYNQHDSPIDDFLHDTSNALLSLSPT</sequence>
<evidence type="ECO:0000313" key="2">
    <source>
        <dbReference type="EMBL" id="RYR62807.1"/>
    </source>
</evidence>
<dbReference type="Proteomes" id="UP000289738">
    <property type="component" value="Chromosome A04"/>
</dbReference>
<feature type="region of interest" description="Disordered" evidence="1">
    <location>
        <begin position="37"/>
        <end position="59"/>
    </location>
</feature>
<reference evidence="2 3" key="1">
    <citation type="submission" date="2019-01" db="EMBL/GenBank/DDBJ databases">
        <title>Sequencing of cultivated peanut Arachis hypogaea provides insights into genome evolution and oil improvement.</title>
        <authorList>
            <person name="Chen X."/>
        </authorList>
    </citation>
    <scope>NUCLEOTIDE SEQUENCE [LARGE SCALE GENOMIC DNA]</scope>
    <source>
        <strain evidence="3">cv. Fuhuasheng</strain>
        <tissue evidence="2">Leaves</tissue>
    </source>
</reference>
<dbReference type="AlphaFoldDB" id="A0A445DHX1"/>